<sequence>MEFLAVAFDRFRGGEFDPDLMVAAQRSQIAEPASVAEKIGFERKRQHVDVGGLGQLDADGVEVGGDEFLAAGRLREKDDRFAASEPLFAVGEHGFEVVTRIFTFDRDGFERTHDVAEVNHIEQRLLDHKGEIQIGAHDRVENCRFEQTHVVAQQHRRASLPRPQMIEAAQVEFAADGFEQFDVAVGVFGLAGLVELSASGAEAGFAENVEILPVKIKPAATGQVIHETVGHMLRRVVAVAGKKIGELRHDVFQKFRVRTLLK</sequence>
<dbReference type="AlphaFoldDB" id="A0A645BT12"/>
<organism evidence="1">
    <name type="scientific">bioreactor metagenome</name>
    <dbReference type="NCBI Taxonomy" id="1076179"/>
    <lineage>
        <taxon>unclassified sequences</taxon>
        <taxon>metagenomes</taxon>
        <taxon>ecological metagenomes</taxon>
    </lineage>
</organism>
<dbReference type="EMBL" id="VSSQ01022131">
    <property type="protein sequence ID" value="MPM68218.1"/>
    <property type="molecule type" value="Genomic_DNA"/>
</dbReference>
<reference evidence="1" key="1">
    <citation type="submission" date="2019-08" db="EMBL/GenBank/DDBJ databases">
        <authorList>
            <person name="Kucharzyk K."/>
            <person name="Murdoch R.W."/>
            <person name="Higgins S."/>
            <person name="Loffler F."/>
        </authorList>
    </citation>
    <scope>NUCLEOTIDE SEQUENCE</scope>
</reference>
<proteinExistence type="predicted"/>
<evidence type="ECO:0000313" key="1">
    <source>
        <dbReference type="EMBL" id="MPM68218.1"/>
    </source>
</evidence>
<accession>A0A645BT12</accession>
<gene>
    <name evidence="1" type="ORF">SDC9_115149</name>
</gene>
<name>A0A645BT12_9ZZZZ</name>
<comment type="caution">
    <text evidence="1">The sequence shown here is derived from an EMBL/GenBank/DDBJ whole genome shotgun (WGS) entry which is preliminary data.</text>
</comment>
<protein>
    <submittedName>
        <fullName evidence="1">Uncharacterized protein</fullName>
    </submittedName>
</protein>